<dbReference type="PANTHER" id="PTHR45727">
    <property type="entry name" value="NPC INTRACELLULAR CHOLESTEROL TRANSPORTER 1"/>
    <property type="match status" value="1"/>
</dbReference>
<proteinExistence type="predicted"/>
<feature type="domain" description="NPC1 middle luminal" evidence="2">
    <location>
        <begin position="84"/>
        <end position="224"/>
    </location>
</feature>
<dbReference type="GO" id="GO:0015918">
    <property type="term" value="P:sterol transport"/>
    <property type="evidence" value="ECO:0007669"/>
    <property type="project" value="TreeGrafter"/>
</dbReference>
<keyword evidence="1" id="KW-0472">Membrane</keyword>
<dbReference type="EMBL" id="JAGDFM010000177">
    <property type="protein sequence ID" value="KAG7383438.1"/>
    <property type="molecule type" value="Genomic_DNA"/>
</dbReference>
<name>A0A8T1VT84_9STRA</name>
<dbReference type="OrthoDB" id="6510177at2759"/>
<keyword evidence="1" id="KW-1133">Transmembrane helix</keyword>
<dbReference type="Pfam" id="PF22314">
    <property type="entry name" value="NPC1_MLD"/>
    <property type="match status" value="1"/>
</dbReference>
<evidence type="ECO:0000313" key="4">
    <source>
        <dbReference type="Proteomes" id="UP000694044"/>
    </source>
</evidence>
<dbReference type="PANTHER" id="PTHR45727:SF2">
    <property type="entry name" value="NPC INTRACELLULAR CHOLESTEROL TRANSPORTER 1"/>
    <property type="match status" value="1"/>
</dbReference>
<feature type="transmembrane region" description="Helical" evidence="1">
    <location>
        <begin position="260"/>
        <end position="280"/>
    </location>
</feature>
<protein>
    <submittedName>
        <fullName evidence="3">NPC intracellular cholesterol transporter 1</fullName>
    </submittedName>
</protein>
<dbReference type="InterPro" id="IPR053956">
    <property type="entry name" value="NPC1_MLD"/>
</dbReference>
<evidence type="ECO:0000259" key="2">
    <source>
        <dbReference type="Pfam" id="PF22314"/>
    </source>
</evidence>
<comment type="caution">
    <text evidence="3">The sequence shown here is derived from an EMBL/GenBank/DDBJ whole genome shotgun (WGS) entry which is preliminary data.</text>
</comment>
<accession>A0A8T1VT84</accession>
<organism evidence="3 4">
    <name type="scientific">Phytophthora pseudosyringae</name>
    <dbReference type="NCBI Taxonomy" id="221518"/>
    <lineage>
        <taxon>Eukaryota</taxon>
        <taxon>Sar</taxon>
        <taxon>Stramenopiles</taxon>
        <taxon>Oomycota</taxon>
        <taxon>Peronosporomycetes</taxon>
        <taxon>Peronosporales</taxon>
        <taxon>Peronosporaceae</taxon>
        <taxon>Phytophthora</taxon>
    </lineage>
</organism>
<keyword evidence="1" id="KW-0812">Transmembrane</keyword>
<evidence type="ECO:0000313" key="3">
    <source>
        <dbReference type="EMBL" id="KAG7383438.1"/>
    </source>
</evidence>
<dbReference type="GO" id="GO:0016020">
    <property type="term" value="C:membrane"/>
    <property type="evidence" value="ECO:0007669"/>
    <property type="project" value="TreeGrafter"/>
</dbReference>
<gene>
    <name evidence="3" type="primary">NPC1_2</name>
    <name evidence="3" type="ORF">PHYPSEUDO_003678</name>
</gene>
<evidence type="ECO:0000256" key="1">
    <source>
        <dbReference type="SAM" id="Phobius"/>
    </source>
</evidence>
<dbReference type="GO" id="GO:0032934">
    <property type="term" value="F:sterol binding"/>
    <property type="evidence" value="ECO:0007669"/>
    <property type="project" value="TreeGrafter"/>
</dbReference>
<keyword evidence="4" id="KW-1185">Reference proteome</keyword>
<dbReference type="AlphaFoldDB" id="A0A8T1VT84"/>
<dbReference type="Proteomes" id="UP000694044">
    <property type="component" value="Unassembled WGS sequence"/>
</dbReference>
<reference evidence="3" key="1">
    <citation type="submission" date="2021-02" db="EMBL/GenBank/DDBJ databases">
        <authorList>
            <person name="Palmer J.M."/>
        </authorList>
    </citation>
    <scope>NUCLEOTIDE SEQUENCE</scope>
    <source>
        <strain evidence="3">SCRP734</strain>
    </source>
</reference>
<sequence>MEYMGKYAYNSIASPEESNVPAMDEFSDDLEMTDSLGAVSPGNTRTNTTATSSTCSTTRSRSCWCPRTAATFTDSRFSADVVYTSGDETVALDEICWKSTGTGCTVNSITQYFQNSMGHFEFYEKYGFELGRFSNCLYWPTTSDVALCIELKNALDDGDSLPSSMSNCPCLSAFGSPVNLYNTYLGGFLDGAESNYTLLVDSVAFVSSYLNYNYADDDKNEPATVHQNDTKEVASNTVFDVYVYAEISVQDKVDVESSNGMGPVALSYCLMLIYILLCIIRF</sequence>